<dbReference type="Proteomes" id="UP001322277">
    <property type="component" value="Chromosome 1"/>
</dbReference>
<proteinExistence type="predicted"/>
<accession>A0AAX4HZN3</accession>
<sequence>MGMATPNTVAAMLYLSMCATRHAKSATAATEHLDHAIDLATSIELFGIADEGMSERWPDGATDFLWEKSLTQTA</sequence>
<evidence type="ECO:0000313" key="2">
    <source>
        <dbReference type="Proteomes" id="UP001322277"/>
    </source>
</evidence>
<organism evidence="1 2">
    <name type="scientific">Colletotrichum destructivum</name>
    <dbReference type="NCBI Taxonomy" id="34406"/>
    <lineage>
        <taxon>Eukaryota</taxon>
        <taxon>Fungi</taxon>
        <taxon>Dikarya</taxon>
        <taxon>Ascomycota</taxon>
        <taxon>Pezizomycotina</taxon>
        <taxon>Sordariomycetes</taxon>
        <taxon>Hypocreomycetidae</taxon>
        <taxon>Glomerellales</taxon>
        <taxon>Glomerellaceae</taxon>
        <taxon>Colletotrichum</taxon>
        <taxon>Colletotrichum destructivum species complex</taxon>
    </lineage>
</organism>
<name>A0AAX4HZN3_9PEZI</name>
<protein>
    <submittedName>
        <fullName evidence="1">Uncharacterized protein</fullName>
    </submittedName>
</protein>
<dbReference type="KEGG" id="cdet:87937794"/>
<evidence type="ECO:0000313" key="1">
    <source>
        <dbReference type="EMBL" id="WQF76277.1"/>
    </source>
</evidence>
<gene>
    <name evidence="1" type="ORF">CDEST_01291</name>
</gene>
<dbReference type="AlphaFoldDB" id="A0AAX4HZN3"/>
<reference evidence="2" key="1">
    <citation type="journal article" date="2023" name="bioRxiv">
        <title>Complete genome of the Medicago anthracnose fungus, Colletotrichum destructivum, reveals a mini-chromosome-like region within a core chromosome.</title>
        <authorList>
            <person name="Lapalu N."/>
            <person name="Simon A."/>
            <person name="Lu A."/>
            <person name="Plaumann P.-L."/>
            <person name="Amselem J."/>
            <person name="Pigne S."/>
            <person name="Auger A."/>
            <person name="Koch C."/>
            <person name="Dallery J.-F."/>
            <person name="O'Connell R.J."/>
        </authorList>
    </citation>
    <scope>NUCLEOTIDE SEQUENCE [LARGE SCALE GENOMIC DNA]</scope>
    <source>
        <strain evidence="2">CBS 520.97</strain>
    </source>
</reference>
<keyword evidence="2" id="KW-1185">Reference proteome</keyword>
<dbReference type="GeneID" id="87937794"/>
<dbReference type="RefSeq" id="XP_062773501.1">
    <property type="nucleotide sequence ID" value="XM_062917450.1"/>
</dbReference>
<dbReference type="EMBL" id="CP137305">
    <property type="protein sequence ID" value="WQF76277.1"/>
    <property type="molecule type" value="Genomic_DNA"/>
</dbReference>